<dbReference type="Proteomes" id="UP000031668">
    <property type="component" value="Unassembled WGS sequence"/>
</dbReference>
<gene>
    <name evidence="1" type="ORF">RF11_01649</name>
</gene>
<dbReference type="AlphaFoldDB" id="A0A0C2IXU4"/>
<protein>
    <submittedName>
        <fullName evidence="1">Uncharacterized protein</fullName>
    </submittedName>
</protein>
<reference evidence="1 2" key="1">
    <citation type="journal article" date="2014" name="Genome Biol. Evol.">
        <title>The genome of the myxosporean Thelohanellus kitauei shows adaptations to nutrient acquisition within its fish host.</title>
        <authorList>
            <person name="Yang Y."/>
            <person name="Xiong J."/>
            <person name="Zhou Z."/>
            <person name="Huo F."/>
            <person name="Miao W."/>
            <person name="Ran C."/>
            <person name="Liu Y."/>
            <person name="Zhang J."/>
            <person name="Feng J."/>
            <person name="Wang M."/>
            <person name="Wang M."/>
            <person name="Wang L."/>
            <person name="Yao B."/>
        </authorList>
    </citation>
    <scope>NUCLEOTIDE SEQUENCE [LARGE SCALE GENOMIC DNA]</scope>
    <source>
        <strain evidence="1">Wuqing</strain>
    </source>
</reference>
<evidence type="ECO:0000313" key="2">
    <source>
        <dbReference type="Proteomes" id="UP000031668"/>
    </source>
</evidence>
<dbReference type="OrthoDB" id="10614850at2759"/>
<organism evidence="1 2">
    <name type="scientific">Thelohanellus kitauei</name>
    <name type="common">Myxosporean</name>
    <dbReference type="NCBI Taxonomy" id="669202"/>
    <lineage>
        <taxon>Eukaryota</taxon>
        <taxon>Metazoa</taxon>
        <taxon>Cnidaria</taxon>
        <taxon>Myxozoa</taxon>
        <taxon>Myxosporea</taxon>
        <taxon>Bivalvulida</taxon>
        <taxon>Platysporina</taxon>
        <taxon>Myxobolidae</taxon>
        <taxon>Thelohanellus</taxon>
    </lineage>
</organism>
<accession>A0A0C2IXU4</accession>
<keyword evidence="2" id="KW-1185">Reference proteome</keyword>
<sequence>MDINEEDLETIVSEVFTKVQNKPRKPREAPDALSLFQKELHSLQPEEPVTEYTKCTDKHGFVCCVTGIGGPFYSSAYIEEFARGLSMLFRCMRDIFEPKHECPTIIRTNKRGIILTELYGLLFIFVAQPSPTFIFHQNFDQEKISFFCQAFNAIFFEDNLKMVSNRYNSLQFSKAFGFLLNGLYDSSNQDISFLFGALPIHPMAFNGRKIIEIFSYKTLPKNVYLAIFLYKKQLVSIFISNKISRIDYSDIVMIYSIVEKMPDSLATGSCYIPLVLQSIDPVAAFHLFVNNRRVDDGFDMGLLHAPKEGIPNGKLSNFVDDFYEIISSDLMIKSAVRLCLTTPYPKGKPKLEFVTNFIVVYHDKRLPQYHSSMSDDEFQRYKQIYMEMFLRSKYSVSSFTFTHEFSTLYFKSKNENFSFYCLANPFLSEYQIDKLCEELINSLPLIFRPIIANSYLLL</sequence>
<comment type="caution">
    <text evidence="1">The sequence shown here is derived from an EMBL/GenBank/DDBJ whole genome shotgun (WGS) entry which is preliminary data.</text>
</comment>
<proteinExistence type="predicted"/>
<evidence type="ECO:0000313" key="1">
    <source>
        <dbReference type="EMBL" id="KII70194.1"/>
    </source>
</evidence>
<name>A0A0C2IXU4_THEKT</name>
<dbReference type="EMBL" id="JWZT01002159">
    <property type="protein sequence ID" value="KII70194.1"/>
    <property type="molecule type" value="Genomic_DNA"/>
</dbReference>